<dbReference type="Gene3D" id="3.40.605.10">
    <property type="entry name" value="Aldehyde Dehydrogenase, Chain A, domain 1"/>
    <property type="match status" value="1"/>
</dbReference>
<dbReference type="KEGG" id="erz:ER308_20925"/>
<dbReference type="SUPFAM" id="SSF53720">
    <property type="entry name" value="ALDH-like"/>
    <property type="match status" value="1"/>
</dbReference>
<dbReference type="OrthoDB" id="6882680at2"/>
<dbReference type="InterPro" id="IPR015590">
    <property type="entry name" value="Aldehyde_DH_dom"/>
</dbReference>
<dbReference type="Pfam" id="PF00171">
    <property type="entry name" value="Aldedh"/>
    <property type="match status" value="1"/>
</dbReference>
<dbReference type="EMBL" id="CP036402">
    <property type="protein sequence ID" value="QBI21776.1"/>
    <property type="molecule type" value="Genomic_DNA"/>
</dbReference>
<dbReference type="CDD" id="cd07109">
    <property type="entry name" value="ALDH_AAS00426"/>
    <property type="match status" value="1"/>
</dbReference>
<dbReference type="PANTHER" id="PTHR11699">
    <property type="entry name" value="ALDEHYDE DEHYDROGENASE-RELATED"/>
    <property type="match status" value="1"/>
</dbReference>
<evidence type="ECO:0000313" key="7">
    <source>
        <dbReference type="Proteomes" id="UP000291469"/>
    </source>
</evidence>
<dbReference type="Proteomes" id="UP000291469">
    <property type="component" value="Chromosome"/>
</dbReference>
<dbReference type="FunFam" id="3.40.309.10:FF:000012">
    <property type="entry name" value="Betaine aldehyde dehydrogenase"/>
    <property type="match status" value="1"/>
</dbReference>
<feature type="domain" description="Aldehyde dehydrogenase" evidence="5">
    <location>
        <begin position="22"/>
        <end position="473"/>
    </location>
</feature>
<dbReference type="InterPro" id="IPR016161">
    <property type="entry name" value="Ald_DH/histidinol_DH"/>
</dbReference>
<name>A0A411YKR2_9ACTN</name>
<evidence type="ECO:0000313" key="6">
    <source>
        <dbReference type="EMBL" id="QBI21776.1"/>
    </source>
</evidence>
<gene>
    <name evidence="6" type="ORF">ER308_20925</name>
</gene>
<dbReference type="Gene3D" id="3.40.309.10">
    <property type="entry name" value="Aldehyde Dehydrogenase, Chain A, domain 2"/>
    <property type="match status" value="1"/>
</dbReference>
<dbReference type="InterPro" id="IPR029510">
    <property type="entry name" value="Ald_DH_CS_GLU"/>
</dbReference>
<evidence type="ECO:0000256" key="3">
    <source>
        <dbReference type="PROSITE-ProRule" id="PRU10007"/>
    </source>
</evidence>
<evidence type="ECO:0000256" key="2">
    <source>
        <dbReference type="ARBA" id="ARBA00023002"/>
    </source>
</evidence>
<proteinExistence type="inferred from homology"/>
<dbReference type="RefSeq" id="WP_131156767.1">
    <property type="nucleotide sequence ID" value="NZ_CP036402.1"/>
</dbReference>
<protein>
    <submittedName>
        <fullName evidence="6">Aldehyde dehydrogenase family protein</fullName>
    </submittedName>
</protein>
<evidence type="ECO:0000256" key="4">
    <source>
        <dbReference type="RuleBase" id="RU003345"/>
    </source>
</evidence>
<dbReference type="PROSITE" id="PS00070">
    <property type="entry name" value="ALDEHYDE_DEHYDR_CYS"/>
    <property type="match status" value="1"/>
</dbReference>
<dbReference type="AlphaFoldDB" id="A0A411YKR2"/>
<organism evidence="6 7">
    <name type="scientific">Egibacter rhizosphaerae</name>
    <dbReference type="NCBI Taxonomy" id="1670831"/>
    <lineage>
        <taxon>Bacteria</taxon>
        <taxon>Bacillati</taxon>
        <taxon>Actinomycetota</taxon>
        <taxon>Nitriliruptoria</taxon>
        <taxon>Egibacterales</taxon>
        <taxon>Egibacteraceae</taxon>
        <taxon>Egibacter</taxon>
    </lineage>
</organism>
<dbReference type="InterPro" id="IPR016162">
    <property type="entry name" value="Ald_DH_N"/>
</dbReference>
<dbReference type="InterPro" id="IPR016160">
    <property type="entry name" value="Ald_DH_CS_CYS"/>
</dbReference>
<keyword evidence="2 4" id="KW-0560">Oxidoreductase</keyword>
<evidence type="ECO:0000256" key="1">
    <source>
        <dbReference type="ARBA" id="ARBA00009986"/>
    </source>
</evidence>
<dbReference type="GO" id="GO:0016620">
    <property type="term" value="F:oxidoreductase activity, acting on the aldehyde or oxo group of donors, NAD or NADP as acceptor"/>
    <property type="evidence" value="ECO:0007669"/>
    <property type="project" value="InterPro"/>
</dbReference>
<dbReference type="InterPro" id="IPR016163">
    <property type="entry name" value="Ald_DH_C"/>
</dbReference>
<sequence length="477" mass="50459">MSHPDVLTGRALIGGDRVTANATFEVLDPSTGSPLADVARCGAEEVDRAVAEARAAVPAWADTAPAERSRALRRVADRITAHHDELAQLESRDTGKPLAQARADATVAARYFEFYADTLQACHGDVIPTEPERLAYTLREPYGVTAHITPWNYPLQVTGRTVAPALAAGNCCVLKPAEEAPLNALRIGELALDAGLPAGTLNIVPGLGEEGGAALAAHPGIDHLSFTGSAEVGRRVAKSAADHVVPVTLELGGKSPNLVFGDADLEAAVPAIVRSILQNAGQTCSAGSRLLVHRDRHDEVVEAVLERFRAVRIGPGPEDPDLGPVISARQRERVRGYLEAGRREATLRHGGGLPDENGGFYVEPTLFDDVPPHASIAREEVFGPVLAVASFEDDDEAVALANDSDYGLIAALWTRDVGRAHRLARRLDVGQVFVNTYGAGGGAELPFGGVKGSGYGREKGFEALLGYQRTKTVAMQL</sequence>
<evidence type="ECO:0000259" key="5">
    <source>
        <dbReference type="Pfam" id="PF00171"/>
    </source>
</evidence>
<comment type="similarity">
    <text evidence="1 4">Belongs to the aldehyde dehydrogenase family.</text>
</comment>
<feature type="active site" evidence="3">
    <location>
        <position position="250"/>
    </location>
</feature>
<dbReference type="PROSITE" id="PS00687">
    <property type="entry name" value="ALDEHYDE_DEHYDR_GLU"/>
    <property type="match status" value="1"/>
</dbReference>
<dbReference type="FunFam" id="3.40.605.10:FF:000007">
    <property type="entry name" value="NAD/NADP-dependent betaine aldehyde dehydrogenase"/>
    <property type="match status" value="1"/>
</dbReference>
<accession>A0A411YKR2</accession>
<reference evidence="6 7" key="1">
    <citation type="submission" date="2019-01" db="EMBL/GenBank/DDBJ databases">
        <title>Egibacter rhizosphaerae EGI 80759T.</title>
        <authorList>
            <person name="Chen D.-D."/>
            <person name="Tian Y."/>
            <person name="Jiao J.-Y."/>
            <person name="Zhang X.-T."/>
            <person name="Zhang Y.-G."/>
            <person name="Zhang Y."/>
            <person name="Xiao M."/>
            <person name="Shu W.-S."/>
            <person name="Li W.-J."/>
        </authorList>
    </citation>
    <scope>NUCLEOTIDE SEQUENCE [LARGE SCALE GENOMIC DNA]</scope>
    <source>
        <strain evidence="6 7">EGI 80759</strain>
    </source>
</reference>
<keyword evidence="7" id="KW-1185">Reference proteome</keyword>